<dbReference type="SMART" id="SM00849">
    <property type="entry name" value="Lactamase_B"/>
    <property type="match status" value="1"/>
</dbReference>
<dbReference type="Proteomes" id="UP000285961">
    <property type="component" value="Unassembled WGS sequence"/>
</dbReference>
<evidence type="ECO:0000313" key="5">
    <source>
        <dbReference type="Proteomes" id="UP000285961"/>
    </source>
</evidence>
<gene>
    <name evidence="4" type="ORF">C4532_10075</name>
</gene>
<sequence length="235" mass="25239">MGDVIVKWHGHANFQITSANGKNILIDPWFEGNPSCATPLSDVKSVDYILVTHDHFDHVGQALDIAQATGALVVGLVETVAKMQNEMGLPQEQVVNGGFGMNIGGTADLDGIKVTMTQAFHSSATGTPSGFIVRLENGKTIYHSGDTGIFGTMATLGEMYKLDLALLPVGSCFTMDPYQAAYALTLLKPKAVIPMHYSTFPILEPDASEFVKLAKEKAPKVKVVTLNPGEEYKLV</sequence>
<dbReference type="InterPro" id="IPR050114">
    <property type="entry name" value="UPF0173_UPF0282_UlaG_hydrolase"/>
</dbReference>
<dbReference type="NCBIfam" id="NF001911">
    <property type="entry name" value="PRK00685.1"/>
    <property type="match status" value="1"/>
</dbReference>
<dbReference type="InterPro" id="IPR022877">
    <property type="entry name" value="UPF0173"/>
</dbReference>
<dbReference type="SUPFAM" id="SSF56281">
    <property type="entry name" value="Metallo-hydrolase/oxidoreductase"/>
    <property type="match status" value="1"/>
</dbReference>
<keyword evidence="1 2" id="KW-0378">Hydrolase</keyword>
<feature type="domain" description="Metallo-beta-lactamase" evidence="3">
    <location>
        <begin position="10"/>
        <end position="196"/>
    </location>
</feature>
<name>A0A419EY16_9BACT</name>
<comment type="similarity">
    <text evidence="2">Belongs to the UPF0173 family.</text>
</comment>
<dbReference type="InterPro" id="IPR036866">
    <property type="entry name" value="RibonucZ/Hydroxyglut_hydro"/>
</dbReference>
<accession>A0A419EY16</accession>
<organism evidence="4 5">
    <name type="scientific">Candidatus Abyssobacteria bacterium SURF_17</name>
    <dbReference type="NCBI Taxonomy" id="2093361"/>
    <lineage>
        <taxon>Bacteria</taxon>
        <taxon>Pseudomonadati</taxon>
        <taxon>Candidatus Hydrogenedentota</taxon>
        <taxon>Candidatus Abyssobacteria</taxon>
    </lineage>
</organism>
<dbReference type="HAMAP" id="MF_00457">
    <property type="entry name" value="UPF0173"/>
    <property type="match status" value="1"/>
</dbReference>
<dbReference type="GO" id="GO:0016787">
    <property type="term" value="F:hydrolase activity"/>
    <property type="evidence" value="ECO:0007669"/>
    <property type="project" value="UniProtKB-UniRule"/>
</dbReference>
<dbReference type="EMBL" id="QZKI01000077">
    <property type="protein sequence ID" value="RJP69871.1"/>
    <property type="molecule type" value="Genomic_DNA"/>
</dbReference>
<dbReference type="InterPro" id="IPR001279">
    <property type="entry name" value="Metallo-B-lactamas"/>
</dbReference>
<protein>
    <recommendedName>
        <fullName evidence="2">UPF0173 metal-dependent hydrolase C4532_10075</fullName>
    </recommendedName>
</protein>
<reference evidence="4 5" key="1">
    <citation type="journal article" date="2017" name="ISME J.">
        <title>Energy and carbon metabolisms in a deep terrestrial subsurface fluid microbial community.</title>
        <authorList>
            <person name="Momper L."/>
            <person name="Jungbluth S.P."/>
            <person name="Lee M.D."/>
            <person name="Amend J.P."/>
        </authorList>
    </citation>
    <scope>NUCLEOTIDE SEQUENCE [LARGE SCALE GENOMIC DNA]</scope>
    <source>
        <strain evidence="4">SURF_17</strain>
    </source>
</reference>
<comment type="caution">
    <text evidence="4">The sequence shown here is derived from an EMBL/GenBank/DDBJ whole genome shotgun (WGS) entry which is preliminary data.</text>
</comment>
<dbReference type="AlphaFoldDB" id="A0A419EY16"/>
<evidence type="ECO:0000259" key="3">
    <source>
        <dbReference type="SMART" id="SM00849"/>
    </source>
</evidence>
<dbReference type="PANTHER" id="PTHR43546:SF3">
    <property type="entry name" value="UPF0173 METAL-DEPENDENT HYDROLASE MJ1163"/>
    <property type="match status" value="1"/>
</dbReference>
<dbReference type="PANTHER" id="PTHR43546">
    <property type="entry name" value="UPF0173 METAL-DEPENDENT HYDROLASE MJ1163-RELATED"/>
    <property type="match status" value="1"/>
</dbReference>
<dbReference type="Pfam" id="PF12706">
    <property type="entry name" value="Lactamase_B_2"/>
    <property type="match status" value="1"/>
</dbReference>
<evidence type="ECO:0000256" key="1">
    <source>
        <dbReference type="ARBA" id="ARBA00022801"/>
    </source>
</evidence>
<proteinExistence type="inferred from homology"/>
<evidence type="ECO:0000313" key="4">
    <source>
        <dbReference type="EMBL" id="RJP69871.1"/>
    </source>
</evidence>
<evidence type="ECO:0000256" key="2">
    <source>
        <dbReference type="HAMAP-Rule" id="MF_00457"/>
    </source>
</evidence>
<dbReference type="Gene3D" id="3.60.15.10">
    <property type="entry name" value="Ribonuclease Z/Hydroxyacylglutathione hydrolase-like"/>
    <property type="match status" value="1"/>
</dbReference>